<feature type="transmembrane region" description="Helical" evidence="12">
    <location>
        <begin position="108"/>
        <end position="129"/>
    </location>
</feature>
<comment type="similarity">
    <text evidence="2">Belongs to the binding-protein-dependent transport system permease family. HisMQ subfamily.</text>
</comment>
<dbReference type="PANTHER" id="PTHR30614:SF0">
    <property type="entry name" value="L-CYSTINE TRANSPORT SYSTEM PERMEASE PROTEIN TCYL"/>
    <property type="match status" value="1"/>
</dbReference>
<comment type="function">
    <text evidence="9">Part of the ABC transporter complex GltIJKL involved in glutamate and aspartate uptake. Probably responsible for the translocation of the substrate across the membrane.</text>
</comment>
<name>A0AAD3RSH7_9RHOB</name>
<reference evidence="14" key="1">
    <citation type="journal article" date="2014" name="Int. J. Syst. Evol. Microbiol.">
        <title>Complete genome sequence of Corynebacterium casei LMG S-19264T (=DSM 44701T), isolated from a smear-ripened cheese.</title>
        <authorList>
            <consortium name="US DOE Joint Genome Institute (JGI-PGF)"/>
            <person name="Walter F."/>
            <person name="Albersmeier A."/>
            <person name="Kalinowski J."/>
            <person name="Ruckert C."/>
        </authorList>
    </citation>
    <scope>NUCLEOTIDE SEQUENCE</scope>
    <source>
        <strain evidence="14">VKM B-2222</strain>
    </source>
</reference>
<dbReference type="InterPro" id="IPR035906">
    <property type="entry name" value="MetI-like_sf"/>
</dbReference>
<evidence type="ECO:0000259" key="13">
    <source>
        <dbReference type="PROSITE" id="PS50928"/>
    </source>
</evidence>
<evidence type="ECO:0000256" key="12">
    <source>
        <dbReference type="RuleBase" id="RU363032"/>
    </source>
</evidence>
<dbReference type="GO" id="GO:0006865">
    <property type="term" value="P:amino acid transport"/>
    <property type="evidence" value="ECO:0007669"/>
    <property type="project" value="UniProtKB-KW"/>
</dbReference>
<comment type="caution">
    <text evidence="14">The sequence shown here is derived from an EMBL/GenBank/DDBJ whole genome shotgun (WGS) entry which is preliminary data.</text>
</comment>
<reference evidence="14" key="2">
    <citation type="submission" date="2023-01" db="EMBL/GenBank/DDBJ databases">
        <authorList>
            <person name="Sun Q."/>
            <person name="Evtushenko L."/>
        </authorList>
    </citation>
    <scope>NUCLEOTIDE SEQUENCE</scope>
    <source>
        <strain evidence="14">VKM B-2222</strain>
    </source>
</reference>
<evidence type="ECO:0000256" key="11">
    <source>
        <dbReference type="ARBA" id="ARBA00073645"/>
    </source>
</evidence>
<evidence type="ECO:0000256" key="10">
    <source>
        <dbReference type="ARBA" id="ARBA00062718"/>
    </source>
</evidence>
<comment type="subcellular location">
    <subcellularLocation>
        <location evidence="1">Cell inner membrane</location>
        <topology evidence="1">Multi-pass membrane protein</topology>
    </subcellularLocation>
    <subcellularLocation>
        <location evidence="12">Cell membrane</location>
        <topology evidence="12">Multi-pass membrane protein</topology>
    </subcellularLocation>
</comment>
<dbReference type="InterPro" id="IPR043429">
    <property type="entry name" value="ArtM/GltK/GlnP/TcyL/YhdX-like"/>
</dbReference>
<dbReference type="Gene3D" id="1.10.3720.10">
    <property type="entry name" value="MetI-like"/>
    <property type="match status" value="1"/>
</dbReference>
<proteinExistence type="inferred from homology"/>
<dbReference type="GO" id="GO:0043190">
    <property type="term" value="C:ATP-binding cassette (ABC) transporter complex"/>
    <property type="evidence" value="ECO:0007669"/>
    <property type="project" value="InterPro"/>
</dbReference>
<evidence type="ECO:0000313" key="15">
    <source>
        <dbReference type="Proteomes" id="UP001143349"/>
    </source>
</evidence>
<keyword evidence="6" id="KW-0029">Amino-acid transport</keyword>
<evidence type="ECO:0000256" key="3">
    <source>
        <dbReference type="ARBA" id="ARBA00022448"/>
    </source>
</evidence>
<evidence type="ECO:0000313" key="14">
    <source>
        <dbReference type="EMBL" id="GLK62882.1"/>
    </source>
</evidence>
<dbReference type="CDD" id="cd06261">
    <property type="entry name" value="TM_PBP2"/>
    <property type="match status" value="1"/>
</dbReference>
<dbReference type="SUPFAM" id="SSF161098">
    <property type="entry name" value="MetI-like"/>
    <property type="match status" value="1"/>
</dbReference>
<keyword evidence="8 12" id="KW-0472">Membrane</keyword>
<evidence type="ECO:0000256" key="1">
    <source>
        <dbReference type="ARBA" id="ARBA00004429"/>
    </source>
</evidence>
<accession>A0AAD3RSH7</accession>
<dbReference type="InterPro" id="IPR010065">
    <property type="entry name" value="AA_ABC_transptr_permease_3TM"/>
</dbReference>
<feature type="transmembrane region" description="Helical" evidence="12">
    <location>
        <begin position="155"/>
        <end position="175"/>
    </location>
</feature>
<feature type="transmembrane region" description="Helical" evidence="12">
    <location>
        <begin position="70"/>
        <end position="96"/>
    </location>
</feature>
<organism evidence="14 15">
    <name type="scientific">Paracoccus kondratievae</name>
    <dbReference type="NCBI Taxonomy" id="135740"/>
    <lineage>
        <taxon>Bacteria</taxon>
        <taxon>Pseudomonadati</taxon>
        <taxon>Pseudomonadota</taxon>
        <taxon>Alphaproteobacteria</taxon>
        <taxon>Rhodobacterales</taxon>
        <taxon>Paracoccaceae</taxon>
        <taxon>Paracoccus</taxon>
    </lineage>
</organism>
<evidence type="ECO:0000256" key="8">
    <source>
        <dbReference type="ARBA" id="ARBA00023136"/>
    </source>
</evidence>
<comment type="subunit">
    <text evidence="10">The complex is composed of two ATP-binding proteins (GltL), two transmembrane proteins (GltJ and GltK) and a solute-binding protein (GltI).</text>
</comment>
<evidence type="ECO:0000256" key="9">
    <source>
        <dbReference type="ARBA" id="ARBA00060298"/>
    </source>
</evidence>
<protein>
    <recommendedName>
        <fullName evidence="11">Glutamate/aspartate import permease protein GltK</fullName>
    </recommendedName>
</protein>
<keyword evidence="15" id="KW-1185">Reference proteome</keyword>
<evidence type="ECO:0000256" key="4">
    <source>
        <dbReference type="ARBA" id="ARBA00022475"/>
    </source>
</evidence>
<evidence type="ECO:0000256" key="2">
    <source>
        <dbReference type="ARBA" id="ARBA00010072"/>
    </source>
</evidence>
<gene>
    <name evidence="14" type="ORF">GCM10017635_03510</name>
</gene>
<dbReference type="NCBIfam" id="TIGR01726">
    <property type="entry name" value="HEQRo_perm_3TM"/>
    <property type="match status" value="1"/>
</dbReference>
<sequence length="304" mass="33270">MIGKDRVNSAKAGDVTFRDVSTAHQQFRWGKTALWLIVVLLAADFLWAIANNENFGWATIREYFFHPEVVAGLWVSLGLTVVAMILGTILGLILAVMRLSDDSLANGLAGIYIWFFRGTPLLVQLIFWYNLSTLFPTLGINLFGLGLGGWDTNSVITPLTAAILGLALNEAAYMAEIIRGGLLSVDKGQAETASAFGMTRGRALRRIVIPQAMRAIVPPTGNQLISMVKATSLVSVIAMSDLLYAVQSIYNRTFDIVPMLLVAVFWYLIITSVLNIGQGYIERYYGRSDRRNSAAAAMQPTGEV</sequence>
<dbReference type="PANTHER" id="PTHR30614">
    <property type="entry name" value="MEMBRANE COMPONENT OF AMINO ACID ABC TRANSPORTER"/>
    <property type="match status" value="1"/>
</dbReference>
<dbReference type="EMBL" id="BSFH01000008">
    <property type="protein sequence ID" value="GLK62882.1"/>
    <property type="molecule type" value="Genomic_DNA"/>
</dbReference>
<keyword evidence="4" id="KW-1003">Cell membrane</keyword>
<evidence type="ECO:0000256" key="5">
    <source>
        <dbReference type="ARBA" id="ARBA00022692"/>
    </source>
</evidence>
<evidence type="ECO:0000256" key="6">
    <source>
        <dbReference type="ARBA" id="ARBA00022970"/>
    </source>
</evidence>
<dbReference type="RefSeq" id="WP_085502718.1">
    <property type="nucleotide sequence ID" value="NZ_BSFH01000008.1"/>
</dbReference>
<keyword evidence="5 12" id="KW-0812">Transmembrane</keyword>
<feature type="transmembrane region" description="Helical" evidence="12">
    <location>
        <begin position="256"/>
        <end position="281"/>
    </location>
</feature>
<keyword evidence="3 12" id="KW-0813">Transport</keyword>
<dbReference type="Pfam" id="PF00528">
    <property type="entry name" value="BPD_transp_1"/>
    <property type="match status" value="1"/>
</dbReference>
<dbReference type="AlphaFoldDB" id="A0AAD3RSH7"/>
<evidence type="ECO:0000256" key="7">
    <source>
        <dbReference type="ARBA" id="ARBA00022989"/>
    </source>
</evidence>
<feature type="domain" description="ABC transmembrane type-1" evidence="13">
    <location>
        <begin position="73"/>
        <end position="275"/>
    </location>
</feature>
<dbReference type="PROSITE" id="PS50928">
    <property type="entry name" value="ABC_TM1"/>
    <property type="match status" value="1"/>
</dbReference>
<feature type="transmembrane region" description="Helical" evidence="12">
    <location>
        <begin position="230"/>
        <end position="250"/>
    </location>
</feature>
<keyword evidence="7 12" id="KW-1133">Transmembrane helix</keyword>
<dbReference type="GO" id="GO:0022857">
    <property type="term" value="F:transmembrane transporter activity"/>
    <property type="evidence" value="ECO:0007669"/>
    <property type="project" value="InterPro"/>
</dbReference>
<feature type="transmembrane region" description="Helical" evidence="12">
    <location>
        <begin position="33"/>
        <end position="50"/>
    </location>
</feature>
<dbReference type="Proteomes" id="UP001143349">
    <property type="component" value="Unassembled WGS sequence"/>
</dbReference>
<dbReference type="InterPro" id="IPR000515">
    <property type="entry name" value="MetI-like"/>
</dbReference>
<dbReference type="FunFam" id="1.10.3720.10:FF:000006">
    <property type="entry name" value="Glutamate/aspartate ABC transporter, permease protein GltK"/>
    <property type="match status" value="1"/>
</dbReference>